<name>A0A0F6W2J7_9BACT</name>
<dbReference type="KEGG" id="samy:DB32_002776"/>
<keyword evidence="2" id="KW-1185">Reference proteome</keyword>
<sequence>MTACAEPCEVPRRDVAYLVTSLSIDDAPTGAAPGLDVDGVASTGRSGGTSCVELTPDGPRGADNAAALLVGIAEDIASGSLEDAAPELVTSGRMVLLFDVRWGEDGGTPTLRVVRGEPVSGAIETLGDRPRVGQAFRALEVLAEVPFTVERECERRRERLSAVVPAFTPVDGVAVPAMPIERAEVTHVALATDGVALREGWLGGSWTIEDLAAWANRFGGVGSEDALAALSGFADLEPHPDDPLVCRRLSFGFRFDAVIAELVD</sequence>
<dbReference type="EMBL" id="CP011125">
    <property type="protein sequence ID" value="AKF05627.1"/>
    <property type="molecule type" value="Genomic_DNA"/>
</dbReference>
<reference evidence="1 2" key="1">
    <citation type="submission" date="2015-03" db="EMBL/GenBank/DDBJ databases">
        <title>Genome assembly of Sandaracinus amylolyticus DSM 53668.</title>
        <authorList>
            <person name="Sharma G."/>
            <person name="Subramanian S."/>
        </authorList>
    </citation>
    <scope>NUCLEOTIDE SEQUENCE [LARGE SCALE GENOMIC DNA]</scope>
    <source>
        <strain evidence="1 2">DSM 53668</strain>
    </source>
</reference>
<gene>
    <name evidence="1" type="ORF">DB32_002776</name>
</gene>
<evidence type="ECO:0000313" key="1">
    <source>
        <dbReference type="EMBL" id="AKF05627.1"/>
    </source>
</evidence>
<proteinExistence type="predicted"/>
<organism evidence="1 2">
    <name type="scientific">Sandaracinus amylolyticus</name>
    <dbReference type="NCBI Taxonomy" id="927083"/>
    <lineage>
        <taxon>Bacteria</taxon>
        <taxon>Pseudomonadati</taxon>
        <taxon>Myxococcota</taxon>
        <taxon>Polyangia</taxon>
        <taxon>Polyangiales</taxon>
        <taxon>Sandaracinaceae</taxon>
        <taxon>Sandaracinus</taxon>
    </lineage>
</organism>
<evidence type="ECO:0000313" key="2">
    <source>
        <dbReference type="Proteomes" id="UP000034883"/>
    </source>
</evidence>
<dbReference type="AlphaFoldDB" id="A0A0F6W2J7"/>
<accession>A0A0F6W2J7</accession>
<dbReference type="Proteomes" id="UP000034883">
    <property type="component" value="Chromosome"/>
</dbReference>
<protein>
    <submittedName>
        <fullName evidence="1">Uncharacterized protein</fullName>
    </submittedName>
</protein>